<organism evidence="1 2">
    <name type="scientific">Scytonema hofmannii PCC 7110</name>
    <dbReference type="NCBI Taxonomy" id="128403"/>
    <lineage>
        <taxon>Bacteria</taxon>
        <taxon>Bacillati</taxon>
        <taxon>Cyanobacteriota</taxon>
        <taxon>Cyanophyceae</taxon>
        <taxon>Nostocales</taxon>
        <taxon>Scytonemataceae</taxon>
        <taxon>Scytonema</taxon>
    </lineage>
</organism>
<accession>A0A139XAB9</accession>
<name>A0A139XAB9_9CYAN</name>
<gene>
    <name evidence="1" type="ORF">WA1_16505</name>
</gene>
<evidence type="ECO:0000313" key="2">
    <source>
        <dbReference type="Proteomes" id="UP000076925"/>
    </source>
</evidence>
<reference evidence="1 2" key="1">
    <citation type="journal article" date="2013" name="Genome Biol. Evol.">
        <title>Genomes of Stigonematalean cyanobacteria (subsection V) and the evolution of oxygenic photosynthesis from prokaryotes to plastids.</title>
        <authorList>
            <person name="Dagan T."/>
            <person name="Roettger M."/>
            <person name="Stucken K."/>
            <person name="Landan G."/>
            <person name="Koch R."/>
            <person name="Major P."/>
            <person name="Gould S.B."/>
            <person name="Goremykin V.V."/>
            <person name="Rippka R."/>
            <person name="Tandeau de Marsac N."/>
            <person name="Gugger M."/>
            <person name="Lockhart P.J."/>
            <person name="Allen J.F."/>
            <person name="Brune I."/>
            <person name="Maus I."/>
            <person name="Puhler A."/>
            <person name="Martin W.F."/>
        </authorList>
    </citation>
    <scope>NUCLEOTIDE SEQUENCE [LARGE SCALE GENOMIC DNA]</scope>
    <source>
        <strain evidence="1 2">PCC 7110</strain>
    </source>
</reference>
<keyword evidence="2" id="KW-1185">Reference proteome</keyword>
<sequence>MHSCSTEQTETRLASAFTKITQRALASKKPIVVEKLDFFHKKKDLNKGKKYNRMLSGFADARSMEKAPRPCRPRMFEAIVRAKVTASLLKGATHLFAALSVAEGLIYGCCRPTKTFLDFQAFLLEVLILEAIRLGVRHIDLILDNGSTHAPKQLQA</sequence>
<dbReference type="EMBL" id="ANNX02000020">
    <property type="protein sequence ID" value="KYC41648.1"/>
    <property type="molecule type" value="Genomic_DNA"/>
</dbReference>
<proteinExistence type="predicted"/>
<protein>
    <submittedName>
        <fullName evidence="1">Uncharacterized protein</fullName>
    </submittedName>
</protein>
<evidence type="ECO:0000313" key="1">
    <source>
        <dbReference type="EMBL" id="KYC41648.1"/>
    </source>
</evidence>
<dbReference type="AlphaFoldDB" id="A0A139XAB9"/>
<dbReference type="RefSeq" id="WP_017746542.1">
    <property type="nucleotide sequence ID" value="NZ_KQ976354.1"/>
</dbReference>
<comment type="caution">
    <text evidence="1">The sequence shown here is derived from an EMBL/GenBank/DDBJ whole genome shotgun (WGS) entry which is preliminary data.</text>
</comment>
<dbReference type="Proteomes" id="UP000076925">
    <property type="component" value="Unassembled WGS sequence"/>
</dbReference>